<dbReference type="InterPro" id="IPR002052">
    <property type="entry name" value="DNA_methylase_N6_adenine_CS"/>
</dbReference>
<dbReference type="Proteomes" id="UP000519897">
    <property type="component" value="Unassembled WGS sequence"/>
</dbReference>
<gene>
    <name evidence="1" type="ORF">GGQ72_004611</name>
</gene>
<dbReference type="AlphaFoldDB" id="A0A7W6LL17"/>
<proteinExistence type="predicted"/>
<keyword evidence="2" id="KW-1185">Reference proteome</keyword>
<sequence length="476" mass="52942">MNALTPFSPAETTDLAEAIGRARALFASGDVVLAKSIADLVYSSIQPLTKAAEKLDMREAIEACYRIQADALEVVTYSEIRVADEWDKAKGEGKTLRGRPKKSVITEDAFKIGNIGWSRDQLLKARKVRDAEKDNPGFVRRIIQDQVRLGFAPTKADIRHALNRKAGLGMTNATKEERGFQLYETPIEAMRTLLALESFSGSILEPAVGRGAVMRSLEDAGYDVLISDLVDRGVTTRAGQYQQVGDFLASEPAGEGVDIVTNPPYDDLANAFAAYALRTHKPHKMALLLNMNFMCGFDDPNRRYVMDENPPSRIYVFARRLPMMHRDGWQGPKANSQMNTAWFVWERNEDGSYGQGYPQIIRVMWDDYQTAAPLTPGAGGNVAPLTFRPAVDDEFTRETPRKELSQRLQEEEGRARAWMAGRDTFELADLRKGVAVRELVALALIADFEARGLIASVGENQWKLLERERAGYGASS</sequence>
<dbReference type="GO" id="GO:0032259">
    <property type="term" value="P:methylation"/>
    <property type="evidence" value="ECO:0007669"/>
    <property type="project" value="InterPro"/>
</dbReference>
<evidence type="ECO:0000313" key="1">
    <source>
        <dbReference type="EMBL" id="MBB4146042.1"/>
    </source>
</evidence>
<evidence type="ECO:0000313" key="2">
    <source>
        <dbReference type="Proteomes" id="UP000519897"/>
    </source>
</evidence>
<dbReference type="GO" id="GO:0008168">
    <property type="term" value="F:methyltransferase activity"/>
    <property type="evidence" value="ECO:0007669"/>
    <property type="project" value="InterPro"/>
</dbReference>
<protein>
    <recommendedName>
        <fullName evidence="3">SAM-dependent methyltransferase</fullName>
    </recommendedName>
</protein>
<dbReference type="InterPro" id="IPR029063">
    <property type="entry name" value="SAM-dependent_MTases_sf"/>
</dbReference>
<dbReference type="RefSeq" id="WP_165137722.1">
    <property type="nucleotide sequence ID" value="NZ_CP049252.1"/>
</dbReference>
<comment type="caution">
    <text evidence="1">The sequence shown here is derived from an EMBL/GenBank/DDBJ whole genome shotgun (WGS) entry which is preliminary data.</text>
</comment>
<dbReference type="SUPFAM" id="SSF53335">
    <property type="entry name" value="S-adenosyl-L-methionine-dependent methyltransferases"/>
    <property type="match status" value="1"/>
</dbReference>
<dbReference type="GO" id="GO:0003676">
    <property type="term" value="F:nucleic acid binding"/>
    <property type="evidence" value="ECO:0007669"/>
    <property type="project" value="InterPro"/>
</dbReference>
<evidence type="ECO:0008006" key="3">
    <source>
        <dbReference type="Google" id="ProtNLM"/>
    </source>
</evidence>
<accession>A0A7W6LL17</accession>
<reference evidence="1 2" key="1">
    <citation type="submission" date="2020-08" db="EMBL/GenBank/DDBJ databases">
        <title>Genomic Encyclopedia of Type Strains, Phase IV (KMG-IV): sequencing the most valuable type-strain genomes for metagenomic binning, comparative biology and taxonomic classification.</title>
        <authorList>
            <person name="Goeker M."/>
        </authorList>
    </citation>
    <scope>NUCLEOTIDE SEQUENCE [LARGE SCALE GENOMIC DNA]</scope>
    <source>
        <strain evidence="1 2">DSM 29514</strain>
    </source>
</reference>
<organism evidence="1 2">
    <name type="scientific">Rhizobium rhizoryzae</name>
    <dbReference type="NCBI Taxonomy" id="451876"/>
    <lineage>
        <taxon>Bacteria</taxon>
        <taxon>Pseudomonadati</taxon>
        <taxon>Pseudomonadota</taxon>
        <taxon>Alphaproteobacteria</taxon>
        <taxon>Hyphomicrobiales</taxon>
        <taxon>Rhizobiaceae</taxon>
        <taxon>Rhizobium/Agrobacterium group</taxon>
        <taxon>Rhizobium</taxon>
    </lineage>
</organism>
<dbReference type="EMBL" id="JACIEC010000016">
    <property type="protein sequence ID" value="MBB4146042.1"/>
    <property type="molecule type" value="Genomic_DNA"/>
</dbReference>
<name>A0A7W6LL17_9HYPH</name>
<dbReference type="PROSITE" id="PS00092">
    <property type="entry name" value="N6_MTASE"/>
    <property type="match status" value="1"/>
</dbReference>